<evidence type="ECO:0000259" key="2">
    <source>
        <dbReference type="Pfam" id="PF24847"/>
    </source>
</evidence>
<proteinExistence type="predicted"/>
<evidence type="ECO:0000256" key="1">
    <source>
        <dbReference type="SAM" id="MobiDB-lite"/>
    </source>
</evidence>
<dbReference type="EMBL" id="CM035443">
    <property type="protein sequence ID" value="KAH7278071.1"/>
    <property type="molecule type" value="Genomic_DNA"/>
</dbReference>
<name>A0A8T2Q3S4_CERRI</name>
<dbReference type="PANTHER" id="PTHR33513:SF4">
    <property type="entry name" value="GB|AAF04428.1"/>
    <property type="match status" value="1"/>
</dbReference>
<evidence type="ECO:0000313" key="3">
    <source>
        <dbReference type="EMBL" id="KAH7278071.1"/>
    </source>
</evidence>
<accession>A0A8T2Q3S4</accession>
<feature type="compositionally biased region" description="Polar residues" evidence="1">
    <location>
        <begin position="9"/>
        <end position="20"/>
    </location>
</feature>
<dbReference type="Proteomes" id="UP000825935">
    <property type="component" value="Chromosome 38"/>
</dbReference>
<evidence type="ECO:0000313" key="4">
    <source>
        <dbReference type="Proteomes" id="UP000825935"/>
    </source>
</evidence>
<dbReference type="InterPro" id="IPR056139">
    <property type="entry name" value="DUF7722"/>
</dbReference>
<gene>
    <name evidence="3" type="ORF">KP509_38G022700</name>
</gene>
<feature type="region of interest" description="Disordered" evidence="1">
    <location>
        <begin position="1"/>
        <end position="24"/>
    </location>
</feature>
<reference evidence="3" key="1">
    <citation type="submission" date="2021-08" db="EMBL/GenBank/DDBJ databases">
        <title>WGS assembly of Ceratopteris richardii.</title>
        <authorList>
            <person name="Marchant D.B."/>
            <person name="Chen G."/>
            <person name="Jenkins J."/>
            <person name="Shu S."/>
            <person name="Leebens-Mack J."/>
            <person name="Grimwood J."/>
            <person name="Schmutz J."/>
            <person name="Soltis P."/>
            <person name="Soltis D."/>
            <person name="Chen Z.-H."/>
        </authorList>
    </citation>
    <scope>NUCLEOTIDE SEQUENCE</scope>
    <source>
        <strain evidence="3">Whitten #5841</strain>
        <tissue evidence="3">Leaf</tissue>
    </source>
</reference>
<organism evidence="3 4">
    <name type="scientific">Ceratopteris richardii</name>
    <name type="common">Triangle waterfern</name>
    <dbReference type="NCBI Taxonomy" id="49495"/>
    <lineage>
        <taxon>Eukaryota</taxon>
        <taxon>Viridiplantae</taxon>
        <taxon>Streptophyta</taxon>
        <taxon>Embryophyta</taxon>
        <taxon>Tracheophyta</taxon>
        <taxon>Polypodiopsida</taxon>
        <taxon>Polypodiidae</taxon>
        <taxon>Polypodiales</taxon>
        <taxon>Pteridineae</taxon>
        <taxon>Pteridaceae</taxon>
        <taxon>Parkerioideae</taxon>
        <taxon>Ceratopteris</taxon>
    </lineage>
</organism>
<sequence>MGEECRIGTENSSNDISSVGSGDKTELMERVATLEKWVQSVQLSQQALDERSTRRIRSLERQLCNSAASSSSTVFARSKTFPSSGGGVADVSSTSCSQQVRTPRLAYSSSFKKPEVPCVFQMPLHYPKYCRADYESMPEWKLDSLLEEYGLPVSGDLADKKKYAMGVFLWN</sequence>
<dbReference type="Pfam" id="PF24847">
    <property type="entry name" value="DUF7722"/>
    <property type="match status" value="1"/>
</dbReference>
<dbReference type="PANTHER" id="PTHR33513">
    <property type="entry name" value="OS06G0523300 PROTEIN"/>
    <property type="match status" value="1"/>
</dbReference>
<dbReference type="AlphaFoldDB" id="A0A8T2Q3S4"/>
<comment type="caution">
    <text evidence="3">The sequence shown here is derived from an EMBL/GenBank/DDBJ whole genome shotgun (WGS) entry which is preliminary data.</text>
</comment>
<dbReference type="OrthoDB" id="1932905at2759"/>
<keyword evidence="4" id="KW-1185">Reference proteome</keyword>
<feature type="domain" description="DUF7722" evidence="2">
    <location>
        <begin position="126"/>
        <end position="171"/>
    </location>
</feature>
<protein>
    <recommendedName>
        <fullName evidence="2">DUF7722 domain-containing protein</fullName>
    </recommendedName>
</protein>